<gene>
    <name evidence="1" type="ORF">NQ176_g4013</name>
</gene>
<dbReference type="EMBL" id="JANJQO010000409">
    <property type="protein sequence ID" value="KAJ2978089.1"/>
    <property type="molecule type" value="Genomic_DNA"/>
</dbReference>
<proteinExistence type="predicted"/>
<name>A0ACC1NGB1_9HYPO</name>
<organism evidence="1 2">
    <name type="scientific">Zarea fungicola</name>
    <dbReference type="NCBI Taxonomy" id="93591"/>
    <lineage>
        <taxon>Eukaryota</taxon>
        <taxon>Fungi</taxon>
        <taxon>Dikarya</taxon>
        <taxon>Ascomycota</taxon>
        <taxon>Pezizomycotina</taxon>
        <taxon>Sordariomycetes</taxon>
        <taxon>Hypocreomycetidae</taxon>
        <taxon>Hypocreales</taxon>
        <taxon>Cordycipitaceae</taxon>
        <taxon>Zarea</taxon>
    </lineage>
</organism>
<protein>
    <submittedName>
        <fullName evidence="1">Uncharacterized protein</fullName>
    </submittedName>
</protein>
<accession>A0ACC1NGB1</accession>
<evidence type="ECO:0000313" key="2">
    <source>
        <dbReference type="Proteomes" id="UP001143910"/>
    </source>
</evidence>
<sequence length="524" mass="59126">MDSKEAKELRTLAELRYRILRKVESRNSLIVAGAALTSANPPGEEQWISHRPLQVDGIPILRDNFATLPIGHLISGVNIWQMRPESLWWDSRMCSLQPSSGCSSRDETRLLIMFLDVIHPITHTFYRLQNSADRSWMLERLVRTDALYSASLSISACFECSLTQKPSINQIGLSSTVQRLQNRTIGKLRADVDRFSVMKTVPVEDFVWAAVQLLDVIAHLETLEIFSMLQGQWEMHHQAARRILNHVETAALALKEGKSASVIEAMLASLPVHDTRRRSLEFCLINFVWIDVLATSTFGAMSYSPCAFNYIPVLEAGMIKPHTIMGCYGNVLAIVSRIASLEQWMLMQQVQLYRVDIQEELSRRRNQLDVELDDVIRILEQDTGNRLNAAGCLESDASLISLLWANGAKVLLQVTTNPILPSQVSIDQASVDICLEKLEALPTRLVMRASWPYTVAGSMAASESQQQRYRGIVGRTLLDAQPPGISWKGLIIMEECWRLRRLHANQFFGWREAMDSLGARVILT</sequence>
<dbReference type="Proteomes" id="UP001143910">
    <property type="component" value="Unassembled WGS sequence"/>
</dbReference>
<keyword evidence="2" id="KW-1185">Reference proteome</keyword>
<evidence type="ECO:0000313" key="1">
    <source>
        <dbReference type="EMBL" id="KAJ2978089.1"/>
    </source>
</evidence>
<comment type="caution">
    <text evidence="1">The sequence shown here is derived from an EMBL/GenBank/DDBJ whole genome shotgun (WGS) entry which is preliminary data.</text>
</comment>
<reference evidence="1" key="1">
    <citation type="submission" date="2022-08" db="EMBL/GenBank/DDBJ databases">
        <title>Genome Sequence of Lecanicillium fungicola.</title>
        <authorList>
            <person name="Buettner E."/>
        </authorList>
    </citation>
    <scope>NUCLEOTIDE SEQUENCE</scope>
    <source>
        <strain evidence="1">Babe33</strain>
    </source>
</reference>